<comment type="caution">
    <text evidence="8">The sequence shown here is derived from an EMBL/GenBank/DDBJ whole genome shotgun (WGS) entry which is preliminary data.</text>
</comment>
<evidence type="ECO:0000259" key="7">
    <source>
        <dbReference type="PROSITE" id="PS50217"/>
    </source>
</evidence>
<evidence type="ECO:0000256" key="3">
    <source>
        <dbReference type="ARBA" id="ARBA00023163"/>
    </source>
</evidence>
<evidence type="ECO:0000256" key="1">
    <source>
        <dbReference type="ARBA" id="ARBA00004123"/>
    </source>
</evidence>
<dbReference type="CDD" id="cd14687">
    <property type="entry name" value="bZIP_ATF2"/>
    <property type="match status" value="1"/>
</dbReference>
<dbReference type="InterPro" id="IPR051027">
    <property type="entry name" value="bZIP_transcription_factors"/>
</dbReference>
<dbReference type="PROSITE" id="PS50217">
    <property type="entry name" value="BZIP"/>
    <property type="match status" value="1"/>
</dbReference>
<keyword evidence="4" id="KW-0539">Nucleus</keyword>
<accession>A0ABR2UFZ7</accession>
<evidence type="ECO:0000256" key="5">
    <source>
        <dbReference type="SAM" id="Coils"/>
    </source>
</evidence>
<dbReference type="InterPro" id="IPR046347">
    <property type="entry name" value="bZIP_sf"/>
</dbReference>
<evidence type="ECO:0000313" key="9">
    <source>
        <dbReference type="Proteomes" id="UP001408356"/>
    </source>
</evidence>
<gene>
    <name evidence="8" type="ORF">SUNI508_02660</name>
</gene>
<dbReference type="SMART" id="SM00338">
    <property type="entry name" value="BRLZ"/>
    <property type="match status" value="1"/>
</dbReference>
<proteinExistence type="predicted"/>
<dbReference type="Gene3D" id="1.20.5.170">
    <property type="match status" value="1"/>
</dbReference>
<evidence type="ECO:0000256" key="4">
    <source>
        <dbReference type="ARBA" id="ARBA00023242"/>
    </source>
</evidence>
<dbReference type="SUPFAM" id="SSF57959">
    <property type="entry name" value="Leucine zipper domain"/>
    <property type="match status" value="1"/>
</dbReference>
<evidence type="ECO:0000256" key="2">
    <source>
        <dbReference type="ARBA" id="ARBA00023015"/>
    </source>
</evidence>
<dbReference type="InterPro" id="IPR004827">
    <property type="entry name" value="bZIP"/>
</dbReference>
<comment type="subcellular location">
    <subcellularLocation>
        <location evidence="1">Nucleus</location>
    </subcellularLocation>
</comment>
<feature type="domain" description="BZIP" evidence="7">
    <location>
        <begin position="125"/>
        <end position="181"/>
    </location>
</feature>
<organism evidence="8 9">
    <name type="scientific">Seiridium unicorne</name>
    <dbReference type="NCBI Taxonomy" id="138068"/>
    <lineage>
        <taxon>Eukaryota</taxon>
        <taxon>Fungi</taxon>
        <taxon>Dikarya</taxon>
        <taxon>Ascomycota</taxon>
        <taxon>Pezizomycotina</taxon>
        <taxon>Sordariomycetes</taxon>
        <taxon>Xylariomycetidae</taxon>
        <taxon>Amphisphaeriales</taxon>
        <taxon>Sporocadaceae</taxon>
        <taxon>Seiridium</taxon>
    </lineage>
</organism>
<evidence type="ECO:0000313" key="8">
    <source>
        <dbReference type="EMBL" id="KAK9413461.1"/>
    </source>
</evidence>
<evidence type="ECO:0000256" key="6">
    <source>
        <dbReference type="SAM" id="MobiDB-lite"/>
    </source>
</evidence>
<keyword evidence="5" id="KW-0175">Coiled coil</keyword>
<keyword evidence="2" id="KW-0805">Transcription regulation</keyword>
<keyword evidence="9" id="KW-1185">Reference proteome</keyword>
<sequence>MESTLDSWFLDTFQYDGLGHSEAATTAHEYPENYGTFALPLENLPSAQDSLAASTFCDEIISLQSTGTNSTTATESNISPDSNHVHDSITSPTTPSARVRQKKRRNTSVSEESEPSPKTSTPAAREKNRLAASKCRRKKKSEEHVLEERRRILQVQHNILENLATDLQNEVVLLKHQVLAHGICDFPPIRKYIKHAAEQLNEEPLDATTSGDLA</sequence>
<dbReference type="Proteomes" id="UP001408356">
    <property type="component" value="Unassembled WGS sequence"/>
</dbReference>
<dbReference type="PROSITE" id="PS00036">
    <property type="entry name" value="BZIP_BASIC"/>
    <property type="match status" value="1"/>
</dbReference>
<feature type="coiled-coil region" evidence="5">
    <location>
        <begin position="150"/>
        <end position="177"/>
    </location>
</feature>
<dbReference type="PANTHER" id="PTHR19304">
    <property type="entry name" value="CYCLIC-AMP RESPONSE ELEMENT BINDING PROTEIN"/>
    <property type="match status" value="1"/>
</dbReference>
<reference evidence="8 9" key="1">
    <citation type="journal article" date="2024" name="J. Plant Pathol.">
        <title>Sequence and assembly of the genome of Seiridium unicorne, isolate CBS 538.82, causal agent of cypress canker disease.</title>
        <authorList>
            <person name="Scali E."/>
            <person name="Rocca G.D."/>
            <person name="Danti R."/>
            <person name="Garbelotto M."/>
            <person name="Barberini S."/>
            <person name="Baroncelli R."/>
            <person name="Emiliani G."/>
        </authorList>
    </citation>
    <scope>NUCLEOTIDE SEQUENCE [LARGE SCALE GENOMIC DNA]</scope>
    <source>
        <strain evidence="8 9">BM-138-508</strain>
    </source>
</reference>
<protein>
    <recommendedName>
        <fullName evidence="7">BZIP domain-containing protein</fullName>
    </recommendedName>
</protein>
<keyword evidence="3" id="KW-0804">Transcription</keyword>
<name>A0ABR2UFZ7_9PEZI</name>
<feature type="compositionally biased region" description="Polar residues" evidence="6">
    <location>
        <begin position="67"/>
        <end position="96"/>
    </location>
</feature>
<feature type="region of interest" description="Disordered" evidence="6">
    <location>
        <begin position="67"/>
        <end position="143"/>
    </location>
</feature>
<dbReference type="EMBL" id="JARVKF010000440">
    <property type="protein sequence ID" value="KAK9413461.1"/>
    <property type="molecule type" value="Genomic_DNA"/>
</dbReference>